<evidence type="ECO:0000259" key="12">
    <source>
        <dbReference type="Pfam" id="PF08334"/>
    </source>
</evidence>
<comment type="similarity">
    <text evidence="2">Belongs to the GSP G family.</text>
</comment>
<protein>
    <recommendedName>
        <fullName evidence="3">Type II secretion system core protein G</fullName>
    </recommendedName>
</protein>
<dbReference type="AlphaFoldDB" id="A0A1L7NCE2"/>
<dbReference type="SUPFAM" id="SSF54523">
    <property type="entry name" value="Pili subunits"/>
    <property type="match status" value="1"/>
</dbReference>
<dbReference type="PRINTS" id="PR00813">
    <property type="entry name" value="BCTERIALGSPG"/>
</dbReference>
<name>A0A1L7NCE2_PSEPU</name>
<gene>
    <name evidence="13" type="ORF">KF715C_ch25730</name>
</gene>
<dbReference type="GO" id="GO:0005886">
    <property type="term" value="C:plasma membrane"/>
    <property type="evidence" value="ECO:0007669"/>
    <property type="project" value="UniProtKB-SubCell"/>
</dbReference>
<evidence type="ECO:0000256" key="11">
    <source>
        <dbReference type="SAM" id="Phobius"/>
    </source>
</evidence>
<feature type="domain" description="Type II secretion system protein GspG C-terminal" evidence="12">
    <location>
        <begin position="75"/>
        <end position="181"/>
    </location>
</feature>
<evidence type="ECO:0000256" key="2">
    <source>
        <dbReference type="ARBA" id="ARBA00009984"/>
    </source>
</evidence>
<reference evidence="13 14" key="1">
    <citation type="submission" date="2015-11" db="EMBL/GenBank/DDBJ databases">
        <title>Complete genome sequencing of a biphenyl-degrading bacterium, Pseudomonas putida KF715 (=NBRC110667).</title>
        <authorList>
            <person name="Suenaga H."/>
            <person name="Fujihara N."/>
            <person name="Watanabe T."/>
            <person name="Hirose J."/>
            <person name="Kimura N."/>
            <person name="Yamazoe A."/>
            <person name="Hosoyama A."/>
            <person name="Shimodaira J."/>
            <person name="Furukawa K."/>
        </authorList>
    </citation>
    <scope>NUCLEOTIDE SEQUENCE [LARGE SCALE GENOMIC DNA]</scope>
    <source>
        <strain evidence="13 14">KF715</strain>
    </source>
</reference>
<evidence type="ECO:0000256" key="10">
    <source>
        <dbReference type="SAM" id="MobiDB-lite"/>
    </source>
</evidence>
<keyword evidence="6" id="KW-0997">Cell inner membrane</keyword>
<evidence type="ECO:0000256" key="4">
    <source>
        <dbReference type="ARBA" id="ARBA00022475"/>
    </source>
</evidence>
<dbReference type="Proteomes" id="UP000218731">
    <property type="component" value="Chromosome 1"/>
</dbReference>
<dbReference type="InterPro" id="IPR045584">
    <property type="entry name" value="Pilin-like"/>
</dbReference>
<evidence type="ECO:0000313" key="14">
    <source>
        <dbReference type="Proteomes" id="UP000218731"/>
    </source>
</evidence>
<evidence type="ECO:0000256" key="5">
    <source>
        <dbReference type="ARBA" id="ARBA00022481"/>
    </source>
</evidence>
<dbReference type="GO" id="GO:0015627">
    <property type="term" value="C:type II protein secretion system complex"/>
    <property type="evidence" value="ECO:0007669"/>
    <property type="project" value="InterPro"/>
</dbReference>
<evidence type="ECO:0000256" key="1">
    <source>
        <dbReference type="ARBA" id="ARBA00004377"/>
    </source>
</evidence>
<keyword evidence="4" id="KW-1003">Cell membrane</keyword>
<keyword evidence="5" id="KW-0488">Methylation</keyword>
<organism evidence="13 14">
    <name type="scientific">Pseudomonas putida</name>
    <name type="common">Arthrobacter siderocapsulatus</name>
    <dbReference type="NCBI Taxonomy" id="303"/>
    <lineage>
        <taxon>Bacteria</taxon>
        <taxon>Pseudomonadati</taxon>
        <taxon>Pseudomonadota</taxon>
        <taxon>Gammaproteobacteria</taxon>
        <taxon>Pseudomonadales</taxon>
        <taxon>Pseudomonadaceae</taxon>
        <taxon>Pseudomonas</taxon>
    </lineage>
</organism>
<dbReference type="InterPro" id="IPR010054">
    <property type="entry name" value="Type2_sec_GspG"/>
</dbReference>
<dbReference type="InterPro" id="IPR013545">
    <property type="entry name" value="T2SS_protein-GspG_C"/>
</dbReference>
<evidence type="ECO:0000256" key="9">
    <source>
        <dbReference type="ARBA" id="ARBA00023136"/>
    </source>
</evidence>
<evidence type="ECO:0000256" key="3">
    <source>
        <dbReference type="ARBA" id="ARBA00020042"/>
    </source>
</evidence>
<sequence length="182" mass="20020">MTTTQALCRFRHRMAQGPEADVHGCCMVPVNLCPHAVEGFTMQRRTKPQRGFTLLELLVVLVVLGLLAGIVAPKYFSQLGRSEAKVARAQIEGLSKALDLYRLEVGHYPNSEQGLQALVIAPNGEARWTGPYLQKAVPQDPWGRPYIYRQPGENGGEYDLLSMGKDGQPGGDGENAEITSWQ</sequence>
<evidence type="ECO:0000256" key="8">
    <source>
        <dbReference type="ARBA" id="ARBA00022989"/>
    </source>
</evidence>
<proteinExistence type="inferred from homology"/>
<accession>A0A1L7NCE2</accession>
<dbReference type="PROSITE" id="PS00409">
    <property type="entry name" value="PROKAR_NTER_METHYL"/>
    <property type="match status" value="1"/>
</dbReference>
<dbReference type="PANTHER" id="PTHR30093:SF44">
    <property type="entry name" value="TYPE II SECRETION SYSTEM CORE PROTEIN G"/>
    <property type="match status" value="1"/>
</dbReference>
<keyword evidence="7 11" id="KW-0812">Transmembrane</keyword>
<dbReference type="Gene3D" id="3.30.700.10">
    <property type="entry name" value="Glycoprotein, Type 4 Pilin"/>
    <property type="match status" value="1"/>
</dbReference>
<dbReference type="NCBIfam" id="TIGR02532">
    <property type="entry name" value="IV_pilin_GFxxxE"/>
    <property type="match status" value="1"/>
</dbReference>
<dbReference type="Pfam" id="PF07963">
    <property type="entry name" value="N_methyl"/>
    <property type="match status" value="1"/>
</dbReference>
<dbReference type="PANTHER" id="PTHR30093">
    <property type="entry name" value="GENERAL SECRETION PATHWAY PROTEIN G"/>
    <property type="match status" value="1"/>
</dbReference>
<dbReference type="NCBIfam" id="TIGR01710">
    <property type="entry name" value="typeII_sec_gspG"/>
    <property type="match status" value="1"/>
</dbReference>
<evidence type="ECO:0000256" key="6">
    <source>
        <dbReference type="ARBA" id="ARBA00022519"/>
    </source>
</evidence>
<dbReference type="InterPro" id="IPR000983">
    <property type="entry name" value="Bac_GSPG_pilin"/>
</dbReference>
<evidence type="ECO:0000313" key="13">
    <source>
        <dbReference type="EMBL" id="BAW23146.1"/>
    </source>
</evidence>
<dbReference type="GO" id="GO:0015628">
    <property type="term" value="P:protein secretion by the type II secretion system"/>
    <property type="evidence" value="ECO:0007669"/>
    <property type="project" value="InterPro"/>
</dbReference>
<evidence type="ECO:0000256" key="7">
    <source>
        <dbReference type="ARBA" id="ARBA00022692"/>
    </source>
</evidence>
<dbReference type="EMBL" id="AP015029">
    <property type="protein sequence ID" value="BAW23146.1"/>
    <property type="molecule type" value="Genomic_DNA"/>
</dbReference>
<dbReference type="Pfam" id="PF08334">
    <property type="entry name" value="T2SSG"/>
    <property type="match status" value="1"/>
</dbReference>
<keyword evidence="9 11" id="KW-0472">Membrane</keyword>
<feature type="transmembrane region" description="Helical" evidence="11">
    <location>
        <begin position="52"/>
        <end position="72"/>
    </location>
</feature>
<comment type="subcellular location">
    <subcellularLocation>
        <location evidence="1">Cell inner membrane</location>
        <topology evidence="1">Single-pass membrane protein</topology>
    </subcellularLocation>
</comment>
<dbReference type="InterPro" id="IPR012902">
    <property type="entry name" value="N_methyl_site"/>
</dbReference>
<feature type="region of interest" description="Disordered" evidence="10">
    <location>
        <begin position="163"/>
        <end position="182"/>
    </location>
</feature>
<keyword evidence="8 11" id="KW-1133">Transmembrane helix</keyword>